<dbReference type="AlphaFoldDB" id="L0A1X7"/>
<reference evidence="3" key="1">
    <citation type="submission" date="2012-03" db="EMBL/GenBank/DDBJ databases">
        <title>Complete sequence of chromosome of Deinococcus peraridilitoris DSM 19664.</title>
        <authorList>
            <person name="Lucas S."/>
            <person name="Copeland A."/>
            <person name="Lapidus A."/>
            <person name="Glavina del Rio T."/>
            <person name="Dalin E."/>
            <person name="Tice H."/>
            <person name="Bruce D."/>
            <person name="Goodwin L."/>
            <person name="Pitluck S."/>
            <person name="Peters L."/>
            <person name="Mikhailova N."/>
            <person name="Lu M."/>
            <person name="Kyrpides N."/>
            <person name="Mavromatis K."/>
            <person name="Ivanova N."/>
            <person name="Brettin T."/>
            <person name="Detter J.C."/>
            <person name="Han C."/>
            <person name="Larimer F."/>
            <person name="Land M."/>
            <person name="Hauser L."/>
            <person name="Markowitz V."/>
            <person name="Cheng J.-F."/>
            <person name="Hugenholtz P."/>
            <person name="Woyke T."/>
            <person name="Wu D."/>
            <person name="Pukall R."/>
            <person name="Steenblock K."/>
            <person name="Brambilla E."/>
            <person name="Klenk H.-P."/>
            <person name="Eisen J.A."/>
        </authorList>
    </citation>
    <scope>NUCLEOTIDE SEQUENCE [LARGE SCALE GENOMIC DNA]</scope>
    <source>
        <strain evidence="3">DSM 19664 / LMG 22246 / CIP 109416 / KR-200</strain>
    </source>
</reference>
<evidence type="ECO:0000313" key="2">
    <source>
        <dbReference type="EMBL" id="AFZ67454.1"/>
    </source>
</evidence>
<dbReference type="STRING" id="937777.Deipe_1951"/>
<dbReference type="HOGENOM" id="CLU_2435934_0_0_0"/>
<dbReference type="KEGG" id="dpd:Deipe_1951"/>
<feature type="transmembrane region" description="Helical" evidence="1">
    <location>
        <begin position="7"/>
        <end position="29"/>
    </location>
</feature>
<protein>
    <recommendedName>
        <fullName evidence="4">Transmembrane protein</fullName>
    </recommendedName>
</protein>
<evidence type="ECO:0000313" key="3">
    <source>
        <dbReference type="Proteomes" id="UP000010467"/>
    </source>
</evidence>
<organism evidence="2 3">
    <name type="scientific">Deinococcus peraridilitoris (strain DSM 19664 / LMG 22246 / CIP 109416 / KR-200)</name>
    <dbReference type="NCBI Taxonomy" id="937777"/>
    <lineage>
        <taxon>Bacteria</taxon>
        <taxon>Thermotogati</taxon>
        <taxon>Deinococcota</taxon>
        <taxon>Deinococci</taxon>
        <taxon>Deinococcales</taxon>
        <taxon>Deinococcaceae</taxon>
        <taxon>Deinococcus</taxon>
    </lineage>
</organism>
<keyword evidence="1" id="KW-0472">Membrane</keyword>
<dbReference type="PATRIC" id="fig|937777.3.peg.1955"/>
<name>L0A1X7_DEIPD</name>
<evidence type="ECO:0008006" key="4">
    <source>
        <dbReference type="Google" id="ProtNLM"/>
    </source>
</evidence>
<dbReference type="Proteomes" id="UP000010467">
    <property type="component" value="Chromosome"/>
</dbReference>
<proteinExistence type="predicted"/>
<evidence type="ECO:0000256" key="1">
    <source>
        <dbReference type="SAM" id="Phobius"/>
    </source>
</evidence>
<keyword evidence="3" id="KW-1185">Reference proteome</keyword>
<keyword evidence="1" id="KW-1133">Transmembrane helix</keyword>
<accession>L0A1X7</accession>
<feature type="transmembrane region" description="Helical" evidence="1">
    <location>
        <begin position="35"/>
        <end position="53"/>
    </location>
</feature>
<dbReference type="EMBL" id="CP003382">
    <property type="protein sequence ID" value="AFZ67454.1"/>
    <property type="molecule type" value="Genomic_DNA"/>
</dbReference>
<keyword evidence="1" id="KW-0812">Transmembrane</keyword>
<gene>
    <name evidence="2" type="ordered locus">Deipe_1951</name>
</gene>
<feature type="transmembrane region" description="Helical" evidence="1">
    <location>
        <begin position="65"/>
        <end position="85"/>
    </location>
</feature>
<sequence length="90" mass="10116">MSTVSQPVKLLTISVILQTLVFVLIFAFGLLPSTWWWMLWILALSVVPSGLRLRDALRGKTSSISPNLLLLLSLILLVAILLRLYQVHAY</sequence>